<dbReference type="AlphaFoldDB" id="A0A6B2M2D0"/>
<dbReference type="PANTHER" id="PTHR45947:SF3">
    <property type="entry name" value="SULFOQUINOVOSYL TRANSFERASE SQD2"/>
    <property type="match status" value="1"/>
</dbReference>
<accession>A0A6B2M2D0</accession>
<dbReference type="Proteomes" id="UP000478417">
    <property type="component" value="Unassembled WGS sequence"/>
</dbReference>
<dbReference type="SUPFAM" id="SSF53756">
    <property type="entry name" value="UDP-Glycosyltransferase/glycogen phosphorylase"/>
    <property type="match status" value="1"/>
</dbReference>
<organism evidence="3 4">
    <name type="scientific">Oceanipulchritudo coccoides</name>
    <dbReference type="NCBI Taxonomy" id="2706888"/>
    <lineage>
        <taxon>Bacteria</taxon>
        <taxon>Pseudomonadati</taxon>
        <taxon>Verrucomicrobiota</taxon>
        <taxon>Opitutia</taxon>
        <taxon>Puniceicoccales</taxon>
        <taxon>Oceanipulchritudinaceae</taxon>
        <taxon>Oceanipulchritudo</taxon>
    </lineage>
</organism>
<keyword evidence="4" id="KW-1185">Reference proteome</keyword>
<protein>
    <submittedName>
        <fullName evidence="3">Glycosyltransferase family 4 protein</fullName>
    </submittedName>
</protein>
<gene>
    <name evidence="3" type="ORF">G0Q06_07240</name>
</gene>
<evidence type="ECO:0000259" key="2">
    <source>
        <dbReference type="Pfam" id="PF13439"/>
    </source>
</evidence>
<feature type="domain" description="Glycosyl transferase family 1" evidence="1">
    <location>
        <begin position="184"/>
        <end position="349"/>
    </location>
</feature>
<dbReference type="Pfam" id="PF00534">
    <property type="entry name" value="Glycos_transf_1"/>
    <property type="match status" value="1"/>
</dbReference>
<dbReference type="PANTHER" id="PTHR45947">
    <property type="entry name" value="SULFOQUINOVOSYL TRANSFERASE SQD2"/>
    <property type="match status" value="1"/>
</dbReference>
<dbReference type="GO" id="GO:0016758">
    <property type="term" value="F:hexosyltransferase activity"/>
    <property type="evidence" value="ECO:0007669"/>
    <property type="project" value="TreeGrafter"/>
</dbReference>
<dbReference type="CDD" id="cd03801">
    <property type="entry name" value="GT4_PimA-like"/>
    <property type="match status" value="1"/>
</dbReference>
<dbReference type="InterPro" id="IPR050194">
    <property type="entry name" value="Glycosyltransferase_grp1"/>
</dbReference>
<feature type="domain" description="Glycosyltransferase subfamily 4-like N-terminal" evidence="2">
    <location>
        <begin position="14"/>
        <end position="174"/>
    </location>
</feature>
<evidence type="ECO:0000313" key="4">
    <source>
        <dbReference type="Proteomes" id="UP000478417"/>
    </source>
</evidence>
<sequence length="366" mass="40791">MIRILTNEFFPRTGGIATYSLELAKALAAHGQKIVVSCPDFPGPVPRMPFAWDRFKSRGSQDPDDLWRLQRVVKRHCRESPGAVLLLTEPAPVRSLLLFQRFFDLSRTPLWITFHGSELSQFTRNNFWRKRLLKLFPSVDRLIVNSAFTRTLLLEAFPDLKERVHIIPPAVSEEWKKAFAIPEKRSGDEIRILTVARIHPRKGQVEVVKALSSIQLKNHNLHYQVVGDARRSLWQKHLEAATSACPYPVELSGALQGEDLQRAFSNADIFVMASQPDPASIESFGIVYLEAAAAGLPVIAADVGGVREAVRDGENAILVPPGDAKALQEALILLIQDPEMRQRMGAAGKALVADCSWKANVRGLLE</sequence>
<evidence type="ECO:0000259" key="1">
    <source>
        <dbReference type="Pfam" id="PF00534"/>
    </source>
</evidence>
<reference evidence="3 4" key="1">
    <citation type="submission" date="2020-02" db="EMBL/GenBank/DDBJ databases">
        <title>Albibacoteraceae fam. nov., the first described family within the subdivision 4 Verrucomicrobia.</title>
        <authorList>
            <person name="Xi F."/>
        </authorList>
    </citation>
    <scope>NUCLEOTIDE SEQUENCE [LARGE SCALE GENOMIC DNA]</scope>
    <source>
        <strain evidence="3 4">CK1056</strain>
    </source>
</reference>
<keyword evidence="3" id="KW-0808">Transferase</keyword>
<dbReference type="Gene3D" id="3.40.50.2000">
    <property type="entry name" value="Glycogen Phosphorylase B"/>
    <property type="match status" value="2"/>
</dbReference>
<evidence type="ECO:0000313" key="3">
    <source>
        <dbReference type="EMBL" id="NDV62237.1"/>
    </source>
</evidence>
<dbReference type="Pfam" id="PF13439">
    <property type="entry name" value="Glyco_transf_4"/>
    <property type="match status" value="1"/>
</dbReference>
<dbReference type="InterPro" id="IPR028098">
    <property type="entry name" value="Glyco_trans_4-like_N"/>
</dbReference>
<dbReference type="RefSeq" id="WP_163963960.1">
    <property type="nucleotide sequence ID" value="NZ_JAAGNX010000002.1"/>
</dbReference>
<name>A0A6B2M2D0_9BACT</name>
<dbReference type="InterPro" id="IPR001296">
    <property type="entry name" value="Glyco_trans_1"/>
</dbReference>
<comment type="caution">
    <text evidence="3">The sequence shown here is derived from an EMBL/GenBank/DDBJ whole genome shotgun (WGS) entry which is preliminary data.</text>
</comment>
<proteinExistence type="predicted"/>
<dbReference type="EMBL" id="JAAGNX010000002">
    <property type="protein sequence ID" value="NDV62237.1"/>
    <property type="molecule type" value="Genomic_DNA"/>
</dbReference>